<comment type="caution">
    <text evidence="1">The sequence shown here is derived from an EMBL/GenBank/DDBJ whole genome shotgun (WGS) entry which is preliminary data.</text>
</comment>
<dbReference type="Proteomes" id="UP001221413">
    <property type="component" value="Unassembled WGS sequence"/>
</dbReference>
<keyword evidence="2" id="KW-1185">Reference proteome</keyword>
<dbReference type="EMBL" id="JAQGDS010000004">
    <property type="protein sequence ID" value="KAJ6260874.1"/>
    <property type="molecule type" value="Genomic_DNA"/>
</dbReference>
<gene>
    <name evidence="1" type="ORF">Dda_3535</name>
</gene>
<sequence>MGAVVSCIGDALRAIGRAIMAVISAIGRAITAVVNGIVDFLMIIVSCLTCNRVRHQHIGYAKQYTTVNYYHRSITRKPQMRMTSKLLTGNPLRGFLISPNTRAPDLMQGRMRTAVLQNMGSIRRFSHGPTRQRALVSTVIVAELRKANVRCTKSGINALNIAYAGMSSKKAFVHPLDFLQHLDLVTKGPLTINVPKPDAIWYNNLNTRGVRQWRCYDIFKACINCKVYRLWEALYAHSPAFRYLIKQEEAEVQSPPPHYYPLTSSFLWEWMTEMIEEGFVERDDIDALPEPLLQDAVLRSRGADTAAELEEFEEDLELD</sequence>
<name>A0AAD6NJN5_DREDA</name>
<evidence type="ECO:0000313" key="1">
    <source>
        <dbReference type="EMBL" id="KAJ6260874.1"/>
    </source>
</evidence>
<reference evidence="1" key="1">
    <citation type="submission" date="2023-01" db="EMBL/GenBank/DDBJ databases">
        <title>The chitinases involved in constricting ring structure development in the nematode-trapping fungus Drechslerella dactyloides.</title>
        <authorList>
            <person name="Wang R."/>
            <person name="Zhang L."/>
            <person name="Tang P."/>
            <person name="Li S."/>
            <person name="Liang L."/>
        </authorList>
    </citation>
    <scope>NUCLEOTIDE SEQUENCE</scope>
    <source>
        <strain evidence="1">YMF1.00031</strain>
    </source>
</reference>
<organism evidence="1 2">
    <name type="scientific">Drechslerella dactyloides</name>
    <name type="common">Nematode-trapping fungus</name>
    <name type="synonym">Arthrobotrys dactyloides</name>
    <dbReference type="NCBI Taxonomy" id="74499"/>
    <lineage>
        <taxon>Eukaryota</taxon>
        <taxon>Fungi</taxon>
        <taxon>Dikarya</taxon>
        <taxon>Ascomycota</taxon>
        <taxon>Pezizomycotina</taxon>
        <taxon>Orbiliomycetes</taxon>
        <taxon>Orbiliales</taxon>
        <taxon>Orbiliaceae</taxon>
        <taxon>Drechslerella</taxon>
    </lineage>
</organism>
<proteinExistence type="predicted"/>
<evidence type="ECO:0000313" key="2">
    <source>
        <dbReference type="Proteomes" id="UP001221413"/>
    </source>
</evidence>
<dbReference type="AlphaFoldDB" id="A0AAD6NJN5"/>
<protein>
    <submittedName>
        <fullName evidence="1">Uncharacterized protein</fullName>
    </submittedName>
</protein>
<accession>A0AAD6NJN5</accession>